<dbReference type="STRING" id="211165.GCA_000317285_04991"/>
<keyword evidence="2" id="KW-1185">Reference proteome</keyword>
<dbReference type="Proteomes" id="UP000268857">
    <property type="component" value="Unassembled WGS sequence"/>
</dbReference>
<dbReference type="EMBL" id="RSCJ01000001">
    <property type="protein sequence ID" value="RUR86640.1"/>
    <property type="molecule type" value="Genomic_DNA"/>
</dbReference>
<dbReference type="AlphaFoldDB" id="A0A3S0Y231"/>
<gene>
    <name evidence="1" type="ORF">PCC6912_00830</name>
</gene>
<proteinExistence type="predicted"/>
<name>A0A3S0Y231_CHLFR</name>
<accession>A0A3S0Y231</accession>
<evidence type="ECO:0000313" key="2">
    <source>
        <dbReference type="Proteomes" id="UP000268857"/>
    </source>
</evidence>
<evidence type="ECO:0000313" key="1">
    <source>
        <dbReference type="EMBL" id="RUR86640.1"/>
    </source>
</evidence>
<sequence>MSEKYWANIIRYYTNQVRLRELNEKLRVLSPRRLPSLREDATRHVCVAATSSRKYKYKIILIKHSLKSETRVNYQKIKHPKIKTLITN</sequence>
<reference evidence="1 2" key="1">
    <citation type="journal article" date="2019" name="Genome Biol. Evol.">
        <title>Day and night: Metabolic profiles and evolutionary relationships of six axenic non-marine cyanobacteria.</title>
        <authorList>
            <person name="Will S.E."/>
            <person name="Henke P."/>
            <person name="Boedeker C."/>
            <person name="Huang S."/>
            <person name="Brinkmann H."/>
            <person name="Rohde M."/>
            <person name="Jarek M."/>
            <person name="Friedl T."/>
            <person name="Seufert S."/>
            <person name="Schumacher M."/>
            <person name="Overmann J."/>
            <person name="Neumann-Schaal M."/>
            <person name="Petersen J."/>
        </authorList>
    </citation>
    <scope>NUCLEOTIDE SEQUENCE [LARGE SCALE GENOMIC DNA]</scope>
    <source>
        <strain evidence="1 2">PCC 6912</strain>
    </source>
</reference>
<organism evidence="1 2">
    <name type="scientific">Chlorogloeopsis fritschii PCC 6912</name>
    <dbReference type="NCBI Taxonomy" id="211165"/>
    <lineage>
        <taxon>Bacteria</taxon>
        <taxon>Bacillati</taxon>
        <taxon>Cyanobacteriota</taxon>
        <taxon>Cyanophyceae</taxon>
        <taxon>Nostocales</taxon>
        <taxon>Chlorogloeopsidaceae</taxon>
        <taxon>Chlorogloeopsis</taxon>
    </lineage>
</organism>
<protein>
    <submittedName>
        <fullName evidence="1">Uncharacterized protein</fullName>
    </submittedName>
</protein>
<comment type="caution">
    <text evidence="1">The sequence shown here is derived from an EMBL/GenBank/DDBJ whole genome shotgun (WGS) entry which is preliminary data.</text>
</comment>